<dbReference type="EMBL" id="JAWRVE010000228">
    <property type="protein sequence ID" value="KAL1847991.1"/>
    <property type="molecule type" value="Genomic_DNA"/>
</dbReference>
<reference evidence="3 4" key="1">
    <citation type="journal article" date="2024" name="IMA Fungus">
        <title>IMA Genome - F19 : A genome assembly and annotation guide to empower mycologists, including annotated draft genome sequences of Ceratocystis pirilliformis, Diaporthe australafricana, Fusarium ophioides, Paecilomyces lecythidis, and Sporothrix stenoceras.</title>
        <authorList>
            <person name="Aylward J."/>
            <person name="Wilson A.M."/>
            <person name="Visagie C.M."/>
            <person name="Spraker J."/>
            <person name="Barnes I."/>
            <person name="Buitendag C."/>
            <person name="Ceriani C."/>
            <person name="Del Mar Angel L."/>
            <person name="du Plessis D."/>
            <person name="Fuchs T."/>
            <person name="Gasser K."/>
            <person name="Kramer D."/>
            <person name="Li W."/>
            <person name="Munsamy K."/>
            <person name="Piso A."/>
            <person name="Price J.L."/>
            <person name="Sonnekus B."/>
            <person name="Thomas C."/>
            <person name="van der Nest A."/>
            <person name="van Dijk A."/>
            <person name="van Heerden A."/>
            <person name="van Vuuren N."/>
            <person name="Yilmaz N."/>
            <person name="Duong T.A."/>
            <person name="van der Merwe N.A."/>
            <person name="Wingfield M.J."/>
            <person name="Wingfield B.D."/>
        </authorList>
    </citation>
    <scope>NUCLEOTIDE SEQUENCE [LARGE SCALE GENOMIC DNA]</scope>
    <source>
        <strain evidence="3 4">CMW 18300</strain>
    </source>
</reference>
<dbReference type="Proteomes" id="UP001583177">
    <property type="component" value="Unassembled WGS sequence"/>
</dbReference>
<keyword evidence="4" id="KW-1185">Reference proteome</keyword>
<feature type="transmembrane region" description="Helical" evidence="1">
    <location>
        <begin position="6"/>
        <end position="28"/>
    </location>
</feature>
<name>A0ABR3VXU7_9PEZI</name>
<evidence type="ECO:0000313" key="4">
    <source>
        <dbReference type="Proteomes" id="UP001583177"/>
    </source>
</evidence>
<keyword evidence="1" id="KW-0472">Membrane</keyword>
<sequence length="137" mass="14735">MTYVTEASITAIGILFPCLAVICFALRIQSQRQYAKGIEIDGMLAIPAGILTIGAGIAVTVGAQIHVLGGHSLTAEADSKIAKFEYAFWPVHVWAMGLIKLSILFFFRRIFKGSLSHPNLPTPTKGCLPPPGQRAKV</sequence>
<dbReference type="InterPro" id="IPR049326">
    <property type="entry name" value="Rhodopsin_dom_fungi"/>
</dbReference>
<feature type="domain" description="Rhodopsin" evidence="2">
    <location>
        <begin position="26"/>
        <end position="112"/>
    </location>
</feature>
<protein>
    <recommendedName>
        <fullName evidence="2">Rhodopsin domain-containing protein</fullName>
    </recommendedName>
</protein>
<evidence type="ECO:0000259" key="2">
    <source>
        <dbReference type="Pfam" id="PF20684"/>
    </source>
</evidence>
<evidence type="ECO:0000256" key="1">
    <source>
        <dbReference type="SAM" id="Phobius"/>
    </source>
</evidence>
<feature type="transmembrane region" description="Helical" evidence="1">
    <location>
        <begin position="87"/>
        <end position="107"/>
    </location>
</feature>
<evidence type="ECO:0000313" key="3">
    <source>
        <dbReference type="EMBL" id="KAL1847991.1"/>
    </source>
</evidence>
<gene>
    <name evidence="3" type="ORF">Daus18300_013751</name>
</gene>
<proteinExistence type="predicted"/>
<feature type="transmembrane region" description="Helical" evidence="1">
    <location>
        <begin position="40"/>
        <end position="67"/>
    </location>
</feature>
<dbReference type="Pfam" id="PF20684">
    <property type="entry name" value="Fung_rhodopsin"/>
    <property type="match status" value="1"/>
</dbReference>
<keyword evidence="1" id="KW-1133">Transmembrane helix</keyword>
<comment type="caution">
    <text evidence="3">The sequence shown here is derived from an EMBL/GenBank/DDBJ whole genome shotgun (WGS) entry which is preliminary data.</text>
</comment>
<accession>A0ABR3VXU7</accession>
<organism evidence="3 4">
    <name type="scientific">Diaporthe australafricana</name>
    <dbReference type="NCBI Taxonomy" id="127596"/>
    <lineage>
        <taxon>Eukaryota</taxon>
        <taxon>Fungi</taxon>
        <taxon>Dikarya</taxon>
        <taxon>Ascomycota</taxon>
        <taxon>Pezizomycotina</taxon>
        <taxon>Sordariomycetes</taxon>
        <taxon>Sordariomycetidae</taxon>
        <taxon>Diaporthales</taxon>
        <taxon>Diaporthaceae</taxon>
        <taxon>Diaporthe</taxon>
    </lineage>
</organism>
<keyword evidence="1" id="KW-0812">Transmembrane</keyword>